<sequence length="553" mass="61788">MSSGGGPSVQRSEYRRRTPSIATGIGAKKSHVYMELEVVVAGEKINVVTVIPEQCTLNKLWQDVRDICFDKPIRHANEVKVDVMLPWETANMHMKTDSDLQDAFKKLKKMSYSWAMFIIRTELDATPVLLEKNDNEETPPDQFSVSQDTELDCNVNVPDRENNMDDLEYDVSEYKFKFDYEDEWDAGLDSYESGDDSGPSSNNEDENVQAAAWRYEANSDLLDFTMQLLETGVENDLVLSLVVFSLQYLLVNHEYWKYKETLIWKIGSTFPVGATAGFNSHLLATSVYANMLKVLQVIKTCIISTLVPGKLGEVIRGACYIVNDEVTHHVIGTLAVQVGATKVLSLLLTISDYSQPYFSGNACFGFDDNQIADLRHSVESSLQSGEHEDLFVASVNLLTSAAHYQPAFLIAFFSTTESEDVPQSNDSGMNRSANEASSGLLGSKKSGVINAILLYIERSDDLIKSNPRVLLNVLHFLKALWQGAGQYTNILESLKSSGKFWKHLSNSFSLITRLQSPVLEGITEVESHNLAYKYQWANTNLQPAVSYGTHKNV</sequence>
<dbReference type="Proteomes" id="UP000829398">
    <property type="component" value="Chromosome 8"/>
</dbReference>
<gene>
    <name evidence="1" type="ORF">KPL71_023355</name>
</gene>
<organism evidence="1 2">
    <name type="scientific">Citrus sinensis</name>
    <name type="common">Sweet orange</name>
    <name type="synonym">Citrus aurantium var. sinensis</name>
    <dbReference type="NCBI Taxonomy" id="2711"/>
    <lineage>
        <taxon>Eukaryota</taxon>
        <taxon>Viridiplantae</taxon>
        <taxon>Streptophyta</taxon>
        <taxon>Embryophyta</taxon>
        <taxon>Tracheophyta</taxon>
        <taxon>Spermatophyta</taxon>
        <taxon>Magnoliopsida</taxon>
        <taxon>eudicotyledons</taxon>
        <taxon>Gunneridae</taxon>
        <taxon>Pentapetalae</taxon>
        <taxon>rosids</taxon>
        <taxon>malvids</taxon>
        <taxon>Sapindales</taxon>
        <taxon>Rutaceae</taxon>
        <taxon>Aurantioideae</taxon>
        <taxon>Citrus</taxon>
    </lineage>
</organism>
<evidence type="ECO:0000313" key="1">
    <source>
        <dbReference type="EMBL" id="KAH9696843.1"/>
    </source>
</evidence>
<name>A0ACB8IIN6_CITSI</name>
<reference evidence="2" key="1">
    <citation type="journal article" date="2023" name="Hortic. Res.">
        <title>A chromosome-level phased genome enabling allele-level studies in sweet orange: a case study on citrus Huanglongbing tolerance.</title>
        <authorList>
            <person name="Wu B."/>
            <person name="Yu Q."/>
            <person name="Deng Z."/>
            <person name="Duan Y."/>
            <person name="Luo F."/>
            <person name="Gmitter F. Jr."/>
        </authorList>
    </citation>
    <scope>NUCLEOTIDE SEQUENCE [LARGE SCALE GENOMIC DNA]</scope>
    <source>
        <strain evidence="2">cv. Valencia</strain>
    </source>
</reference>
<dbReference type="EMBL" id="CM039177">
    <property type="protein sequence ID" value="KAH9696843.1"/>
    <property type="molecule type" value="Genomic_DNA"/>
</dbReference>
<keyword evidence="2" id="KW-1185">Reference proteome</keyword>
<protein>
    <submittedName>
        <fullName evidence="1">Uncharacterized protein</fullName>
    </submittedName>
</protein>
<proteinExistence type="predicted"/>
<evidence type="ECO:0000313" key="2">
    <source>
        <dbReference type="Proteomes" id="UP000829398"/>
    </source>
</evidence>
<accession>A0ACB8IIN6</accession>
<comment type="caution">
    <text evidence="1">The sequence shown here is derived from an EMBL/GenBank/DDBJ whole genome shotgun (WGS) entry which is preliminary data.</text>
</comment>